<dbReference type="PROSITE" id="PS50053">
    <property type="entry name" value="UBIQUITIN_2"/>
    <property type="match status" value="1"/>
</dbReference>
<evidence type="ECO:0000313" key="3">
    <source>
        <dbReference type="EMBL" id="TBU04130.1"/>
    </source>
</evidence>
<sequence>MDIYNEIMKLTAIYSFYDSNFEEKLLNISENDTKFMFLNRNTHSNNIYQETKKKIHKILKIFSKKQTAVNKSEADKNTIFYEPSDVDENTVIDINTDIDMNTIIDEQRNLATNTTTDKNTNLEVNTITDKNNDLSNCTDKNSEEILNTNTNRNLDALRNSNTNKNTIKQTTNNIITDKKIFNSVFNKILNKLKKPKRLISTTKTPTDFNTFKILKTLKHDNMYFRAQTFYEIVTNTKPESIQQTTHLDFTQDCIFCQRTFKIEEIDSHIKQELESINNKNKEIESINKKDQEIESINNQTTNSTEPLEIQIKVFFISLKLPNINTDNISITLKKPVTVYKLKQKIFEITNLSISKQKILIDTNVLRNSDLIENNIVFLKLKKKH</sequence>
<accession>A0A4Q9LBB1</accession>
<dbReference type="InterPro" id="IPR000626">
    <property type="entry name" value="Ubiquitin-like_dom"/>
</dbReference>
<gene>
    <name evidence="3" type="ORF">CWI37_0180p0030</name>
</gene>
<dbReference type="EMBL" id="PITJ01000180">
    <property type="protein sequence ID" value="TBU04130.1"/>
    <property type="molecule type" value="Genomic_DNA"/>
</dbReference>
<proteinExistence type="predicted"/>
<name>A0A4Q9LBB1_9MICR</name>
<dbReference type="SUPFAM" id="SSF54236">
    <property type="entry name" value="Ubiquitin-like"/>
    <property type="match status" value="1"/>
</dbReference>
<dbReference type="AlphaFoldDB" id="A0A4Q9LBB1"/>
<evidence type="ECO:0000259" key="2">
    <source>
        <dbReference type="PROSITE" id="PS50053"/>
    </source>
</evidence>
<protein>
    <recommendedName>
        <fullName evidence="2">Ubiquitin-like domain-containing protein</fullName>
    </recommendedName>
</protein>
<keyword evidence="1" id="KW-0175">Coiled coil</keyword>
<evidence type="ECO:0000313" key="4">
    <source>
        <dbReference type="Proteomes" id="UP000292362"/>
    </source>
</evidence>
<reference evidence="3 4" key="1">
    <citation type="submission" date="2017-12" db="EMBL/GenBank/DDBJ databases">
        <authorList>
            <person name="Pombert J.-F."/>
            <person name="Haag K.L."/>
            <person name="Ebert D."/>
        </authorList>
    </citation>
    <scope>NUCLEOTIDE SEQUENCE [LARGE SCALE GENOMIC DNA]</scope>
    <source>
        <strain evidence="3">FI-OER-3-3</strain>
    </source>
</reference>
<comment type="caution">
    <text evidence="3">The sequence shown here is derived from an EMBL/GenBank/DDBJ whole genome shotgun (WGS) entry which is preliminary data.</text>
</comment>
<evidence type="ECO:0000256" key="1">
    <source>
        <dbReference type="SAM" id="Coils"/>
    </source>
</evidence>
<feature type="coiled-coil region" evidence="1">
    <location>
        <begin position="269"/>
        <end position="299"/>
    </location>
</feature>
<dbReference type="VEuPathDB" id="MicrosporidiaDB:CWI37_0180p0030"/>
<dbReference type="Proteomes" id="UP000292362">
    <property type="component" value="Unassembled WGS sequence"/>
</dbReference>
<organism evidence="3 4">
    <name type="scientific">Hamiltosporidium tvaerminnensis</name>
    <dbReference type="NCBI Taxonomy" id="1176355"/>
    <lineage>
        <taxon>Eukaryota</taxon>
        <taxon>Fungi</taxon>
        <taxon>Fungi incertae sedis</taxon>
        <taxon>Microsporidia</taxon>
        <taxon>Dubosqiidae</taxon>
        <taxon>Hamiltosporidium</taxon>
    </lineage>
</organism>
<dbReference type="InterPro" id="IPR029071">
    <property type="entry name" value="Ubiquitin-like_domsf"/>
</dbReference>
<feature type="domain" description="Ubiquitin-like" evidence="2">
    <location>
        <begin position="316"/>
        <end position="373"/>
    </location>
</feature>